<dbReference type="InterPro" id="IPR019407">
    <property type="entry name" value="CTU2"/>
</dbReference>
<organism evidence="5 6">
    <name type="scientific">Ascobolus immersus RN42</name>
    <dbReference type="NCBI Taxonomy" id="1160509"/>
    <lineage>
        <taxon>Eukaryota</taxon>
        <taxon>Fungi</taxon>
        <taxon>Dikarya</taxon>
        <taxon>Ascomycota</taxon>
        <taxon>Pezizomycotina</taxon>
        <taxon>Pezizomycetes</taxon>
        <taxon>Pezizales</taxon>
        <taxon>Ascobolaceae</taxon>
        <taxon>Ascobolus</taxon>
    </lineage>
</organism>
<dbReference type="GO" id="GO:0005829">
    <property type="term" value="C:cytosol"/>
    <property type="evidence" value="ECO:0007669"/>
    <property type="project" value="TreeGrafter"/>
</dbReference>
<dbReference type="PANTHER" id="PTHR20882:SF14">
    <property type="entry name" value="CYTOPLASMIC TRNA 2-THIOLATION PROTEIN 2"/>
    <property type="match status" value="1"/>
</dbReference>
<dbReference type="UniPathway" id="UPA00988"/>
<gene>
    <name evidence="3" type="primary">NCS2</name>
    <name evidence="3" type="synonym">CTU2</name>
    <name evidence="5" type="ORF">BJ508DRAFT_358900</name>
</gene>
<evidence type="ECO:0000256" key="1">
    <source>
        <dbReference type="ARBA" id="ARBA00022490"/>
    </source>
</evidence>
<dbReference type="GO" id="GO:0000049">
    <property type="term" value="F:tRNA binding"/>
    <property type="evidence" value="ECO:0007669"/>
    <property type="project" value="InterPro"/>
</dbReference>
<feature type="region of interest" description="Disordered" evidence="4">
    <location>
        <begin position="50"/>
        <end position="77"/>
    </location>
</feature>
<reference evidence="5 6" key="1">
    <citation type="journal article" date="2018" name="Nat. Ecol. Evol.">
        <title>Pezizomycetes genomes reveal the molecular basis of ectomycorrhizal truffle lifestyle.</title>
        <authorList>
            <person name="Murat C."/>
            <person name="Payen T."/>
            <person name="Noel B."/>
            <person name="Kuo A."/>
            <person name="Morin E."/>
            <person name="Chen J."/>
            <person name="Kohler A."/>
            <person name="Krizsan K."/>
            <person name="Balestrini R."/>
            <person name="Da Silva C."/>
            <person name="Montanini B."/>
            <person name="Hainaut M."/>
            <person name="Levati E."/>
            <person name="Barry K.W."/>
            <person name="Belfiori B."/>
            <person name="Cichocki N."/>
            <person name="Clum A."/>
            <person name="Dockter R.B."/>
            <person name="Fauchery L."/>
            <person name="Guy J."/>
            <person name="Iotti M."/>
            <person name="Le Tacon F."/>
            <person name="Lindquist E.A."/>
            <person name="Lipzen A."/>
            <person name="Malagnac F."/>
            <person name="Mello A."/>
            <person name="Molinier V."/>
            <person name="Miyauchi S."/>
            <person name="Poulain J."/>
            <person name="Riccioni C."/>
            <person name="Rubini A."/>
            <person name="Sitrit Y."/>
            <person name="Splivallo R."/>
            <person name="Traeger S."/>
            <person name="Wang M."/>
            <person name="Zifcakova L."/>
            <person name="Wipf D."/>
            <person name="Zambonelli A."/>
            <person name="Paolocci F."/>
            <person name="Nowrousian M."/>
            <person name="Ottonello S."/>
            <person name="Baldrian P."/>
            <person name="Spatafora J.W."/>
            <person name="Henrissat B."/>
            <person name="Nagy L.G."/>
            <person name="Aury J.M."/>
            <person name="Wincker P."/>
            <person name="Grigoriev I.V."/>
            <person name="Bonfante P."/>
            <person name="Martin F.M."/>
        </authorList>
    </citation>
    <scope>NUCLEOTIDE SEQUENCE [LARGE SCALE GENOMIC DNA]</scope>
    <source>
        <strain evidence="5 6">RN42</strain>
    </source>
</reference>
<keyword evidence="1 3" id="KW-0963">Cytoplasm</keyword>
<dbReference type="AlphaFoldDB" id="A0A3N4II89"/>
<evidence type="ECO:0000313" key="5">
    <source>
        <dbReference type="EMBL" id="RPA85559.1"/>
    </source>
</evidence>
<dbReference type="GO" id="GO:0016779">
    <property type="term" value="F:nucleotidyltransferase activity"/>
    <property type="evidence" value="ECO:0007669"/>
    <property type="project" value="UniProtKB-UniRule"/>
</dbReference>
<dbReference type="STRING" id="1160509.A0A3N4II89"/>
<evidence type="ECO:0000256" key="4">
    <source>
        <dbReference type="SAM" id="MobiDB-lite"/>
    </source>
</evidence>
<dbReference type="EMBL" id="ML119653">
    <property type="protein sequence ID" value="RPA85559.1"/>
    <property type="molecule type" value="Genomic_DNA"/>
</dbReference>
<keyword evidence="6" id="KW-1185">Reference proteome</keyword>
<protein>
    <recommendedName>
        <fullName evidence="3">Cytoplasmic tRNA 2-thiolation protein 2</fullName>
    </recommendedName>
</protein>
<dbReference type="GO" id="GO:0002143">
    <property type="term" value="P:tRNA wobble position uridine thiolation"/>
    <property type="evidence" value="ECO:0007669"/>
    <property type="project" value="TreeGrafter"/>
</dbReference>
<evidence type="ECO:0000313" key="6">
    <source>
        <dbReference type="Proteomes" id="UP000275078"/>
    </source>
</evidence>
<evidence type="ECO:0000256" key="2">
    <source>
        <dbReference type="ARBA" id="ARBA00022694"/>
    </source>
</evidence>
<dbReference type="HAMAP" id="MF_03054">
    <property type="entry name" value="CTU2"/>
    <property type="match status" value="1"/>
</dbReference>
<comment type="subcellular location">
    <subcellularLocation>
        <location evidence="3">Cytoplasm</location>
    </subcellularLocation>
</comment>
<comment type="similarity">
    <text evidence="3">Belongs to the CTU2/NCS2 family.</text>
</comment>
<dbReference type="GO" id="GO:0032447">
    <property type="term" value="P:protein urmylation"/>
    <property type="evidence" value="ECO:0007669"/>
    <property type="project" value="UniProtKB-UniRule"/>
</dbReference>
<dbReference type="OrthoDB" id="25129at2759"/>
<comment type="pathway">
    <text evidence="3">tRNA modification; 5-methoxycarbonylmethyl-2-thiouridine-tRNA biosynthesis.</text>
</comment>
<dbReference type="Pfam" id="PF10288">
    <property type="entry name" value="CTU2"/>
    <property type="match status" value="1"/>
</dbReference>
<dbReference type="Proteomes" id="UP000275078">
    <property type="component" value="Unassembled WGS sequence"/>
</dbReference>
<feature type="compositionally biased region" description="Polar residues" evidence="4">
    <location>
        <begin position="51"/>
        <end position="68"/>
    </location>
</feature>
<keyword evidence="2 3" id="KW-0819">tRNA processing</keyword>
<dbReference type="PANTHER" id="PTHR20882">
    <property type="entry name" value="CYTOPLASMIC TRNA 2-THIOLATION PROTEIN 2"/>
    <property type="match status" value="1"/>
</dbReference>
<dbReference type="InterPro" id="IPR014729">
    <property type="entry name" value="Rossmann-like_a/b/a_fold"/>
</dbReference>
<name>A0A3N4II89_ASCIM</name>
<dbReference type="Gene3D" id="3.40.50.620">
    <property type="entry name" value="HUPs"/>
    <property type="match status" value="1"/>
</dbReference>
<dbReference type="GO" id="GO:0016783">
    <property type="term" value="F:sulfurtransferase activity"/>
    <property type="evidence" value="ECO:0007669"/>
    <property type="project" value="TreeGrafter"/>
</dbReference>
<sequence>MSPSTLQTCKRCNEAPATTNIRTEPACPACFLSYITHKIYKHLEPFRTRNLKSSGTTHKPRNAQSSTPTPAPAISTSDDGRSVPFVLLAHSLGPCSTVMVDTLLNWRRSQIERAGRPGFDVGIVVVDDRKYGTDTLPTTGASNAEEWEKCIDAVREKWSADCNDGKNIWVLPLDSVYEDPAHLKQVVEKMSNATSRLDLVNLLRDRLIDRLADQQKASFIIYGDSTTLLAEKTLGLTAKGRGAALPSLLGDSINSATSSKPTTSTSSKPRKLYPLRDLLRHELHNYIALSPNGLAPPTSLPDRGKAKELFKGSTATATKNDTIDELMRGYFETVEEQFPSILSNVVRTAGRLHTFEGGFLKGAGKEEDEFERSKKGESGGRRRTFCTACGGDVWADEAKEDGEDRWCYGCERMLLGAEDGVRQAI</sequence>
<accession>A0A3N4II89</accession>
<proteinExistence type="inferred from homology"/>
<evidence type="ECO:0000256" key="3">
    <source>
        <dbReference type="HAMAP-Rule" id="MF_03054"/>
    </source>
</evidence>
<comment type="function">
    <text evidence="3">Plays a central role in 2-thiolation of mcm(5)S(2)U at tRNA wobble positions of tRNA(Lys), tRNA(Glu) and tRNA(Gln). May act by forming a heterodimer with NCS6 that ligates sulfur from thiocarboxylated URM1 onto the uridine of tRNAs at wobble position. Prior mcm(5) tRNA modification by the elongator complex is required for 2-thiolation. May also be involved in protein urmylation.</text>
</comment>